<accession>A0ABN9YBQ5</accession>
<feature type="region of interest" description="Disordered" evidence="2">
    <location>
        <begin position="1007"/>
        <end position="1049"/>
    </location>
</feature>
<keyword evidence="1" id="KW-0175">Coiled coil</keyword>
<feature type="region of interest" description="Disordered" evidence="2">
    <location>
        <begin position="166"/>
        <end position="200"/>
    </location>
</feature>
<evidence type="ECO:0000256" key="1">
    <source>
        <dbReference type="SAM" id="Coils"/>
    </source>
</evidence>
<feature type="compositionally biased region" description="Basic and acidic residues" evidence="2">
    <location>
        <begin position="166"/>
        <end position="186"/>
    </location>
</feature>
<feature type="compositionally biased region" description="Acidic residues" evidence="2">
    <location>
        <begin position="532"/>
        <end position="541"/>
    </location>
</feature>
<dbReference type="EMBL" id="CAUYUJ010022338">
    <property type="protein sequence ID" value="CAK0910185.1"/>
    <property type="molecule type" value="Genomic_DNA"/>
</dbReference>
<dbReference type="Proteomes" id="UP001189429">
    <property type="component" value="Unassembled WGS sequence"/>
</dbReference>
<name>A0ABN9YBQ5_9DINO</name>
<organism evidence="3 4">
    <name type="scientific">Prorocentrum cordatum</name>
    <dbReference type="NCBI Taxonomy" id="2364126"/>
    <lineage>
        <taxon>Eukaryota</taxon>
        <taxon>Sar</taxon>
        <taxon>Alveolata</taxon>
        <taxon>Dinophyceae</taxon>
        <taxon>Prorocentrales</taxon>
        <taxon>Prorocentraceae</taxon>
        <taxon>Prorocentrum</taxon>
    </lineage>
</organism>
<evidence type="ECO:0000313" key="3">
    <source>
        <dbReference type="EMBL" id="CAK0910185.1"/>
    </source>
</evidence>
<feature type="region of interest" description="Disordered" evidence="2">
    <location>
        <begin position="526"/>
        <end position="558"/>
    </location>
</feature>
<gene>
    <name evidence="3" type="ORF">PCOR1329_LOCUS84421</name>
</gene>
<feature type="compositionally biased region" description="Low complexity" evidence="2">
    <location>
        <begin position="1007"/>
        <end position="1026"/>
    </location>
</feature>
<feature type="region of interest" description="Disordered" evidence="2">
    <location>
        <begin position="660"/>
        <end position="697"/>
    </location>
</feature>
<keyword evidence="4" id="KW-1185">Reference proteome</keyword>
<feature type="compositionally biased region" description="Basic residues" evidence="2">
    <location>
        <begin position="683"/>
        <end position="697"/>
    </location>
</feature>
<proteinExistence type="predicted"/>
<protein>
    <submittedName>
        <fullName evidence="3">Uncharacterized protein</fullName>
    </submittedName>
</protein>
<feature type="coiled-coil region" evidence="1">
    <location>
        <begin position="63"/>
        <end position="111"/>
    </location>
</feature>
<sequence length="1251" mass="137805">MRAKLAELKELAEDSVMEDSLKPQVEALQERVDQAQAKLETKVPRCFTECRVVRDRKRVVEQRGKCKGRVEELEAEVAKAQEKLQTERSNLERYEQKLDPLNQRISELSVAAPGKGWSAAVAVLEQAAKCLAEGPNQQEGTKLKKALAHALQQQTAEKERIAQAETAKKAEAEAARAAKEVHERDSASQGGTKNRHLDTESKKEDLLKFEAGSSEEAIAMVLTTGGVTPEQAAKCGGCIKLLLDGLDGLSNVKASQTFYAVNANTVGSLERIMNDIYKVTPTPIILAQELQASQAKLAMFLATMSELILQKWVSVATATHHDWILGGDFNMKPAVLRASGLLGKMQGGIIHDQQQGTCERGDGTGQVREAFNVSPRLPGSPTVTQQTNEDRKILALQKPQRWPLASHGRHAQCVMDAQRSGPGVACELHLSCDFTCDEEDLSSRQGHLSAAKYKWTYVEAKAPKEASKQQAWAEGAEWLAHRLRRMHKLVKLWRTKGTATVKDEADRTARTILSHSIIMPLRHVQEERQQDEPDAPDDGHEDAEQQLISEGETSPDFPREGAEVVENRLAAGAPPPAGQLPTWDTVRWPDLINTVGALDVHAMDDKELHHIDRIATWLDLATRRGLRAAQRASAASWAAVGAHPQTRGSAGALHRWTRPPVQRQPQATGATSRAGLGEPGWHPRLRQHGGRPGRRRGFRNLGLLPELALRWKTVRMPCARQWGQAQRRAYDWATRGRSSERAAWVQGLLCEATVAQDLEHAVTYFDRVKCFEYVARAVAWRAGLHWGFNRVARRGFVQYWHPLLLQAPIYVFGDELTERICPLGTRTSKEEKHLGVTTAAGRRRRVGAFSRRALKFAARRGRIARVRRAAWPAAKIVRQAKVPSLLYGVEVMGMADTKLGELRQSVANSLQGNTKGRSTFLAQLTDDVDPGTLVNSAPILAWAQAWRETADSQLGWMAQAAHSISIGAEVLDLRVVPIHALQHHVKGATEQGLKDAWLEKRGEKLRACSPCSRSPRGRSSGAPRAGAGRRRRGRASAPSGAEARGRSCASFQRGAAESDTCRACRCARGADRHRTFARPAREAHRREVRGHHIVQRGANPGTETALGPRVGQRPRGGVRAVGLAIDGHLPGPRRLRRGLVAGDAYTDGNLLHGSCAALRRGGWSLAQLTPDMRLRFACCGPQPGAHWQQAAFRSELETARRVLEVACPPLTIWADCQSILDGFARGPAWAERPSTMHSETWSRCWALIAES</sequence>
<evidence type="ECO:0000313" key="4">
    <source>
        <dbReference type="Proteomes" id="UP001189429"/>
    </source>
</evidence>
<evidence type="ECO:0000256" key="2">
    <source>
        <dbReference type="SAM" id="MobiDB-lite"/>
    </source>
</evidence>
<reference evidence="3" key="1">
    <citation type="submission" date="2023-10" db="EMBL/GenBank/DDBJ databases">
        <authorList>
            <person name="Chen Y."/>
            <person name="Shah S."/>
            <person name="Dougan E. K."/>
            <person name="Thang M."/>
            <person name="Chan C."/>
        </authorList>
    </citation>
    <scope>NUCLEOTIDE SEQUENCE [LARGE SCALE GENOMIC DNA]</scope>
</reference>
<comment type="caution">
    <text evidence="3">The sequence shown here is derived from an EMBL/GenBank/DDBJ whole genome shotgun (WGS) entry which is preliminary data.</text>
</comment>
<feature type="non-terminal residue" evidence="3">
    <location>
        <position position="1251"/>
    </location>
</feature>